<dbReference type="Proteomes" id="UP000439903">
    <property type="component" value="Unassembled WGS sequence"/>
</dbReference>
<dbReference type="Pfam" id="PF09637">
    <property type="entry name" value="Med18"/>
    <property type="match status" value="1"/>
</dbReference>
<evidence type="ECO:0000256" key="2">
    <source>
        <dbReference type="ARBA" id="ARBA00009814"/>
    </source>
</evidence>
<dbReference type="InterPro" id="IPR019095">
    <property type="entry name" value="Mediator_Med18"/>
</dbReference>
<keyword evidence="6 8" id="KW-0539">Nucleus</keyword>
<keyword evidence="4 8" id="KW-0805">Transcription regulation</keyword>
<dbReference type="PANTHER" id="PTHR13321">
    <property type="entry name" value="MEDIATOR OF RNA POLYMERASE II TRANSCRIPTION, SUBUNIT 18"/>
    <property type="match status" value="1"/>
</dbReference>
<evidence type="ECO:0000313" key="9">
    <source>
        <dbReference type="EMBL" id="KAF0444838.1"/>
    </source>
</evidence>
<keyword evidence="8" id="KW-0010">Activator</keyword>
<comment type="subunit">
    <text evidence="8">Component of the Mediator complex.</text>
</comment>
<protein>
    <recommendedName>
        <fullName evidence="3 8">Mediator of RNA polymerase II transcription subunit 18</fullName>
    </recommendedName>
    <alternativeName>
        <fullName evidence="7 8">Mediator complex subunit 18</fullName>
    </alternativeName>
</protein>
<evidence type="ECO:0000256" key="5">
    <source>
        <dbReference type="ARBA" id="ARBA00023163"/>
    </source>
</evidence>
<dbReference type="OrthoDB" id="5348092at2759"/>
<comment type="function">
    <text evidence="8">Component of the Mediator complex, a coactivator involved in the regulated transcription of nearly all RNA polymerase II-dependent genes. Mediator functions as a bridge to convey information from gene-specific regulatory proteins to the basal RNA polymerase II transcription machinery. Mediator is recruited to promoters by direct interactions with regulatory proteins and serves as a scaffold for the assembly of a functional preinitiation complex with RNA polymerase II and the general transcription factors.</text>
</comment>
<sequence length="212" mass="24237">MTAAHYECSLHGRISGNLKPRLFDRLVGICGTQPISTFEHEIGFIPAIATPEGPSRNDDVLLRLKSPINEKHPDKRQWQLCQLGHPETNRSYTVRPIFYSKFLNGDALKFMNVLGYKYAFEFVKKGNVFTYRDALKISITQIFTLEKRHDITSIKPFDNKDNLIVEVISCLTPKDGVEKICNTLKEFTGMLKGTLDLHHVDHLSLQNKINYS</sequence>
<keyword evidence="10" id="KW-1185">Reference proteome</keyword>
<gene>
    <name evidence="8" type="primary">MED18</name>
    <name evidence="9" type="ORF">F8M41_003321</name>
</gene>
<comment type="similarity">
    <text evidence="2 8">Belongs to the Mediator complex subunit 18 family.</text>
</comment>
<comment type="subcellular location">
    <subcellularLocation>
        <location evidence="1 8">Nucleus</location>
    </subcellularLocation>
</comment>
<evidence type="ECO:0000256" key="3">
    <source>
        <dbReference type="ARBA" id="ARBA00019612"/>
    </source>
</evidence>
<dbReference type="EMBL" id="WTPW01001291">
    <property type="protein sequence ID" value="KAF0444838.1"/>
    <property type="molecule type" value="Genomic_DNA"/>
</dbReference>
<evidence type="ECO:0000256" key="8">
    <source>
        <dbReference type="RuleBase" id="RU364150"/>
    </source>
</evidence>
<evidence type="ECO:0000313" key="10">
    <source>
        <dbReference type="Proteomes" id="UP000439903"/>
    </source>
</evidence>
<evidence type="ECO:0000256" key="7">
    <source>
        <dbReference type="ARBA" id="ARBA00032012"/>
    </source>
</evidence>
<dbReference type="GO" id="GO:0006357">
    <property type="term" value="P:regulation of transcription by RNA polymerase II"/>
    <property type="evidence" value="ECO:0007669"/>
    <property type="project" value="InterPro"/>
</dbReference>
<reference evidence="9 10" key="1">
    <citation type="journal article" date="2019" name="Environ. Microbiol.">
        <title>At the nexus of three kingdoms: the genome of the mycorrhizal fungus Gigaspora margarita provides insights into plant, endobacterial and fungal interactions.</title>
        <authorList>
            <person name="Venice F."/>
            <person name="Ghignone S."/>
            <person name="Salvioli di Fossalunga A."/>
            <person name="Amselem J."/>
            <person name="Novero M."/>
            <person name="Xianan X."/>
            <person name="Sedzielewska Toro K."/>
            <person name="Morin E."/>
            <person name="Lipzen A."/>
            <person name="Grigoriev I.V."/>
            <person name="Henrissat B."/>
            <person name="Martin F.M."/>
            <person name="Bonfante P."/>
        </authorList>
    </citation>
    <scope>NUCLEOTIDE SEQUENCE [LARGE SCALE GENOMIC DNA]</scope>
    <source>
        <strain evidence="9 10">BEG34</strain>
    </source>
</reference>
<dbReference type="AlphaFoldDB" id="A0A8H3XDG8"/>
<keyword evidence="5 8" id="KW-0804">Transcription</keyword>
<dbReference type="PANTHER" id="PTHR13321:SF2">
    <property type="entry name" value="MEDIATOR OF RNA POLYMERASE II TRANSCRIPTION SUBUNIT 18"/>
    <property type="match status" value="1"/>
</dbReference>
<name>A0A8H3XDG8_GIGMA</name>
<dbReference type="GO" id="GO:0070847">
    <property type="term" value="C:core mediator complex"/>
    <property type="evidence" value="ECO:0007669"/>
    <property type="project" value="TreeGrafter"/>
</dbReference>
<proteinExistence type="inferred from homology"/>
<comment type="caution">
    <text evidence="9">The sequence shown here is derived from an EMBL/GenBank/DDBJ whole genome shotgun (WGS) entry which is preliminary data.</text>
</comment>
<evidence type="ECO:0000256" key="1">
    <source>
        <dbReference type="ARBA" id="ARBA00004123"/>
    </source>
</evidence>
<dbReference type="Gene3D" id="2.40.320.10">
    <property type="entry name" value="Hypothetical Protein Pfu-838710-001"/>
    <property type="match status" value="1"/>
</dbReference>
<dbReference type="GO" id="GO:0006369">
    <property type="term" value="P:termination of RNA polymerase II transcription"/>
    <property type="evidence" value="ECO:0007669"/>
    <property type="project" value="TreeGrafter"/>
</dbReference>
<accession>A0A8H3XDG8</accession>
<dbReference type="GO" id="GO:0003712">
    <property type="term" value="F:transcription coregulator activity"/>
    <property type="evidence" value="ECO:0007669"/>
    <property type="project" value="InterPro"/>
</dbReference>
<organism evidence="9 10">
    <name type="scientific">Gigaspora margarita</name>
    <dbReference type="NCBI Taxonomy" id="4874"/>
    <lineage>
        <taxon>Eukaryota</taxon>
        <taxon>Fungi</taxon>
        <taxon>Fungi incertae sedis</taxon>
        <taxon>Mucoromycota</taxon>
        <taxon>Glomeromycotina</taxon>
        <taxon>Glomeromycetes</taxon>
        <taxon>Diversisporales</taxon>
        <taxon>Gigasporaceae</taxon>
        <taxon>Gigaspora</taxon>
    </lineage>
</organism>
<dbReference type="GO" id="GO:0016592">
    <property type="term" value="C:mediator complex"/>
    <property type="evidence" value="ECO:0007669"/>
    <property type="project" value="InterPro"/>
</dbReference>
<evidence type="ECO:0000256" key="4">
    <source>
        <dbReference type="ARBA" id="ARBA00023015"/>
    </source>
</evidence>
<evidence type="ECO:0000256" key="6">
    <source>
        <dbReference type="ARBA" id="ARBA00023242"/>
    </source>
</evidence>